<protein>
    <submittedName>
        <fullName evidence="1">Uncharacterized protein</fullName>
    </submittedName>
</protein>
<dbReference type="OrthoDB" id="1364342at2"/>
<gene>
    <name evidence="1" type="ORF">DRF60_01750</name>
</gene>
<keyword evidence="2" id="KW-1185">Reference proteome</keyword>
<proteinExistence type="predicted"/>
<organism evidence="1 2">
    <name type="scientific">Chryseobacterium elymi</name>
    <dbReference type="NCBI Taxonomy" id="395936"/>
    <lineage>
        <taxon>Bacteria</taxon>
        <taxon>Pseudomonadati</taxon>
        <taxon>Bacteroidota</taxon>
        <taxon>Flavobacteriia</taxon>
        <taxon>Flavobacteriales</taxon>
        <taxon>Weeksellaceae</taxon>
        <taxon>Chryseobacterium group</taxon>
        <taxon>Chryseobacterium</taxon>
    </lineage>
</organism>
<dbReference type="AlphaFoldDB" id="A0A3D9DR33"/>
<dbReference type="RefSeq" id="WP_116010396.1">
    <property type="nucleotide sequence ID" value="NZ_QNUH01000001.1"/>
</dbReference>
<comment type="caution">
    <text evidence="1">The sequence shown here is derived from an EMBL/GenBank/DDBJ whole genome shotgun (WGS) entry which is preliminary data.</text>
</comment>
<accession>A0A3D9DR33</accession>
<dbReference type="Proteomes" id="UP000257030">
    <property type="component" value="Unassembled WGS sequence"/>
</dbReference>
<evidence type="ECO:0000313" key="2">
    <source>
        <dbReference type="Proteomes" id="UP000257030"/>
    </source>
</evidence>
<name>A0A3D9DR33_9FLAO</name>
<reference evidence="1 2" key="1">
    <citation type="journal article" date="2010" name="Syst. Appl. Microbiol.">
        <title>Four new species of Chryseobacterium from the rhizosphere of coastal sand dune plants, Chryseobacterium elymi sp. nov., Chryseobacterium hagamense sp. nov., Chryseobacterium lathyri sp. nov. and Chryseobacterium rhizosphaerae sp. nov.</title>
        <authorList>
            <person name="Cho S.H."/>
            <person name="Lee K.S."/>
            <person name="Shin D.S."/>
            <person name="Han J.H."/>
            <person name="Park K.S."/>
            <person name="Lee C.H."/>
            <person name="Park K.H."/>
            <person name="Kim S.B."/>
        </authorList>
    </citation>
    <scope>NUCLEOTIDE SEQUENCE [LARGE SCALE GENOMIC DNA]</scope>
    <source>
        <strain evidence="1 2">KCTC 22547</strain>
    </source>
</reference>
<dbReference type="EMBL" id="QNUH01000001">
    <property type="protein sequence ID" value="REC80459.1"/>
    <property type="molecule type" value="Genomic_DNA"/>
</dbReference>
<evidence type="ECO:0000313" key="1">
    <source>
        <dbReference type="EMBL" id="REC80459.1"/>
    </source>
</evidence>
<sequence length="169" mass="20089">MKKKSDFEKISIRGRYIYGYLCLKKYMRDKGFQPLPNTLEKDIEEFVISGELDTWHENVEEVPPSIILNNDFNSEYYEIIDFNYYNELREYYLSLNQECLTLIDNLIPIGIGNLYGQFKSELTLDYLENIIEIMNYNKLELPKSDYIANLTVDQKNGWGNRVNMKDYIS</sequence>